<dbReference type="GO" id="GO:0019305">
    <property type="term" value="P:dTDP-rhamnose biosynthetic process"/>
    <property type="evidence" value="ECO:0007669"/>
    <property type="project" value="TreeGrafter"/>
</dbReference>
<evidence type="ECO:0000313" key="1">
    <source>
        <dbReference type="EMBL" id="SVD06266.1"/>
    </source>
</evidence>
<dbReference type="Pfam" id="PF00908">
    <property type="entry name" value="dTDP_sugar_isom"/>
    <property type="match status" value="1"/>
</dbReference>
<dbReference type="InterPro" id="IPR014710">
    <property type="entry name" value="RmlC-like_jellyroll"/>
</dbReference>
<proteinExistence type="predicted"/>
<dbReference type="InterPro" id="IPR000888">
    <property type="entry name" value="RmlC-like"/>
</dbReference>
<dbReference type="GO" id="GO:0005829">
    <property type="term" value="C:cytosol"/>
    <property type="evidence" value="ECO:0007669"/>
    <property type="project" value="TreeGrafter"/>
</dbReference>
<name>A0A382S8P2_9ZZZZ</name>
<dbReference type="AlphaFoldDB" id="A0A382S8P2"/>
<sequence>MIFHTTSLPDAFIVEPELLGDERGWFARAWCREAFAEHGLNAELAQCSLSYTRERATLRGMHYQRPPHGETKLVRVTRGAIYDVALDLRPDSVTFCQWSAVELTAENRKMSYIPDGFAHGFVTLTDDVEVFY</sequence>
<reference evidence="1" key="1">
    <citation type="submission" date="2018-05" db="EMBL/GenBank/DDBJ databases">
        <authorList>
            <person name="Lanie J.A."/>
            <person name="Ng W.-L."/>
            <person name="Kazmierczak K.M."/>
            <person name="Andrzejewski T.M."/>
            <person name="Davidsen T.M."/>
            <person name="Wayne K.J."/>
            <person name="Tettelin H."/>
            <person name="Glass J.I."/>
            <person name="Rusch D."/>
            <person name="Podicherti R."/>
            <person name="Tsui H.-C.T."/>
            <person name="Winkler M.E."/>
        </authorList>
    </citation>
    <scope>NUCLEOTIDE SEQUENCE</scope>
</reference>
<dbReference type="PANTHER" id="PTHR21047">
    <property type="entry name" value="DTDP-6-DEOXY-D-GLUCOSE-3,5 EPIMERASE"/>
    <property type="match status" value="1"/>
</dbReference>
<dbReference type="Gene3D" id="2.60.120.10">
    <property type="entry name" value="Jelly Rolls"/>
    <property type="match status" value="1"/>
</dbReference>
<dbReference type="GO" id="GO:0000271">
    <property type="term" value="P:polysaccharide biosynthetic process"/>
    <property type="evidence" value="ECO:0007669"/>
    <property type="project" value="TreeGrafter"/>
</dbReference>
<dbReference type="GO" id="GO:0008830">
    <property type="term" value="F:dTDP-4-dehydrorhamnose 3,5-epimerase activity"/>
    <property type="evidence" value="ECO:0007669"/>
    <property type="project" value="InterPro"/>
</dbReference>
<dbReference type="InterPro" id="IPR011051">
    <property type="entry name" value="RmlC_Cupin_sf"/>
</dbReference>
<feature type="non-terminal residue" evidence="1">
    <location>
        <position position="132"/>
    </location>
</feature>
<evidence type="ECO:0008006" key="2">
    <source>
        <dbReference type="Google" id="ProtNLM"/>
    </source>
</evidence>
<dbReference type="CDD" id="cd00438">
    <property type="entry name" value="cupin_RmlC"/>
    <property type="match status" value="1"/>
</dbReference>
<organism evidence="1">
    <name type="scientific">marine metagenome</name>
    <dbReference type="NCBI Taxonomy" id="408172"/>
    <lineage>
        <taxon>unclassified sequences</taxon>
        <taxon>metagenomes</taxon>
        <taxon>ecological metagenomes</taxon>
    </lineage>
</organism>
<protein>
    <recommendedName>
        <fullName evidence="2">dTDP-4-dehydrorhamnose 3,5-epimerase</fullName>
    </recommendedName>
</protein>
<dbReference type="EMBL" id="UINC01127259">
    <property type="protein sequence ID" value="SVD06266.1"/>
    <property type="molecule type" value="Genomic_DNA"/>
</dbReference>
<dbReference type="PANTHER" id="PTHR21047:SF2">
    <property type="entry name" value="THYMIDINE DIPHOSPHO-4-KETO-RHAMNOSE 3,5-EPIMERASE"/>
    <property type="match status" value="1"/>
</dbReference>
<dbReference type="SUPFAM" id="SSF51182">
    <property type="entry name" value="RmlC-like cupins"/>
    <property type="match status" value="1"/>
</dbReference>
<gene>
    <name evidence="1" type="ORF">METZ01_LOCUS359120</name>
</gene>
<accession>A0A382S8P2</accession>